<evidence type="ECO:0000256" key="9">
    <source>
        <dbReference type="SAM" id="Coils"/>
    </source>
</evidence>
<dbReference type="InterPro" id="IPR036770">
    <property type="entry name" value="Ankyrin_rpt-contain_sf"/>
</dbReference>
<evidence type="ECO:0000256" key="1">
    <source>
        <dbReference type="ARBA" id="ARBA00004651"/>
    </source>
</evidence>
<keyword evidence="7" id="KW-0406">Ion transport</keyword>
<dbReference type="InterPro" id="IPR002110">
    <property type="entry name" value="Ankyrin_rpt"/>
</dbReference>
<dbReference type="PANTHER" id="PTHR10582:SF2">
    <property type="entry name" value="INACTIVE"/>
    <property type="match status" value="1"/>
</dbReference>
<evidence type="ECO:0000256" key="6">
    <source>
        <dbReference type="ARBA" id="ARBA00022837"/>
    </source>
</evidence>
<comment type="caution">
    <text evidence="11">The sequence shown here is derived from an EMBL/GenBank/DDBJ whole genome shotgun (WGS) entry which is preliminary data.</text>
</comment>
<organism evidence="11 12">
    <name type="scientific">Thraustotheca clavata</name>
    <dbReference type="NCBI Taxonomy" id="74557"/>
    <lineage>
        <taxon>Eukaryota</taxon>
        <taxon>Sar</taxon>
        <taxon>Stramenopiles</taxon>
        <taxon>Oomycota</taxon>
        <taxon>Saprolegniomycetes</taxon>
        <taxon>Saprolegniales</taxon>
        <taxon>Achlyaceae</taxon>
        <taxon>Thraustotheca</taxon>
    </lineage>
</organism>
<sequence length="808" mass="93908">MTEREGSIRLCSINAVDEKGRTALCRACKTGKYSEVKELLTNPVIDICLEDNSGLSPLEYAVKRNHLDCAALITDEAYRRLKNPNNEFLIKLRAELNPTEESTFDENLFRQSIENDPKAATKYLNQFAVSHNFVYEFKEMDKIFGVKNVKTSALASVLNDSILPSQLDEKLDCLKHPVLKRVLDIKWELFAAQKYYQQLILHILMLMALSNDLYSTSTFNEFNNIEYDEQNHGEWVKAIADVWVQPSFALWVFILVFCFFAFIHLRHLKPSLFLKLTRWMYDGKYEIQPNFVIPHAAVYKEKARSWLLRRTLLWTLFIVIPLVCFMKYVLPSISKTIVEWIILFNFYFTFIVVWLCALYFLLQEMQELLGEDPWIYECIQDANFFGKIFWRLALIFVPFFTPFMTAYRKYYASFTNKLQLVTFLLILGPYTIANWPQYFENAISTEYIAPFVTISLWMLSLQYLEVNKTAGYLLPVLSDVAGDAWDFLIIYGVFQIGITCAFYFIFRDVSEAYSTFWASFTSTYFVMYGAIGMDELTLGEGDDAITEAVLTFGYLLRMFQCAVMSILLINLLLAMMNKTVDRNWEKLQSRALTSYARAVLRLETMLGLNEVTRKNLMEISFSKGTSEFNPLFNEHISKLELSEQGIAMDNFVDDDEKNALTDKVNLLVQQNNELQKEVDEVKTEMKCQVQELKKSMHAQLEEILRITEVLGRTALCRACKIYEEVKKPLVDHMIDICLKDYLGLVPMEYALKPAEEPDFDENLFLLTIEIDADAAFTYLDQFVVSHNYDYEFKVMDKIFGTKNVNTSE</sequence>
<proteinExistence type="predicted"/>
<feature type="transmembrane region" description="Helical" evidence="10">
    <location>
        <begin position="447"/>
        <end position="464"/>
    </location>
</feature>
<feature type="transmembrane region" description="Helical" evidence="10">
    <location>
        <begin position="248"/>
        <end position="265"/>
    </location>
</feature>
<dbReference type="GO" id="GO:0005216">
    <property type="term" value="F:monoatomic ion channel activity"/>
    <property type="evidence" value="ECO:0007669"/>
    <property type="project" value="InterPro"/>
</dbReference>
<accession>A0A1V9ZBT9</accession>
<evidence type="ECO:0000256" key="4">
    <source>
        <dbReference type="ARBA" id="ARBA00022568"/>
    </source>
</evidence>
<feature type="transmembrane region" description="Helical" evidence="10">
    <location>
        <begin position="484"/>
        <end position="506"/>
    </location>
</feature>
<keyword evidence="9" id="KW-0175">Coiled coil</keyword>
<dbReference type="AlphaFoldDB" id="A0A1V9ZBT9"/>
<evidence type="ECO:0000256" key="3">
    <source>
        <dbReference type="ARBA" id="ARBA00022475"/>
    </source>
</evidence>
<name>A0A1V9ZBT9_9STRA</name>
<keyword evidence="8" id="KW-0407">Ion channel</keyword>
<evidence type="ECO:0000313" key="11">
    <source>
        <dbReference type="EMBL" id="OQR95469.1"/>
    </source>
</evidence>
<dbReference type="GO" id="GO:0098703">
    <property type="term" value="P:calcium ion import across plasma membrane"/>
    <property type="evidence" value="ECO:0007669"/>
    <property type="project" value="TreeGrafter"/>
</dbReference>
<evidence type="ECO:0000313" key="12">
    <source>
        <dbReference type="Proteomes" id="UP000243217"/>
    </source>
</evidence>
<dbReference type="SMART" id="SM00248">
    <property type="entry name" value="ANK"/>
    <property type="match status" value="4"/>
</dbReference>
<feature type="transmembrane region" description="Helical" evidence="10">
    <location>
        <begin position="342"/>
        <end position="362"/>
    </location>
</feature>
<gene>
    <name evidence="11" type="ORF">THRCLA_07842</name>
</gene>
<dbReference type="Gene3D" id="1.25.40.20">
    <property type="entry name" value="Ankyrin repeat-containing domain"/>
    <property type="match status" value="1"/>
</dbReference>
<feature type="transmembrane region" description="Helical" evidence="10">
    <location>
        <begin position="513"/>
        <end position="531"/>
    </location>
</feature>
<keyword evidence="5" id="KW-0677">Repeat</keyword>
<feature type="transmembrane region" description="Helical" evidence="10">
    <location>
        <begin position="551"/>
        <end position="573"/>
    </location>
</feature>
<feature type="coiled-coil region" evidence="9">
    <location>
        <begin position="657"/>
        <end position="702"/>
    </location>
</feature>
<keyword evidence="12" id="KW-1185">Reference proteome</keyword>
<evidence type="ECO:0000256" key="10">
    <source>
        <dbReference type="SAM" id="Phobius"/>
    </source>
</evidence>
<keyword evidence="6" id="KW-0106">Calcium</keyword>
<dbReference type="PANTHER" id="PTHR10582">
    <property type="entry name" value="TRANSIENT RECEPTOR POTENTIAL ION CHANNEL PROTEIN"/>
    <property type="match status" value="1"/>
</dbReference>
<dbReference type="SUPFAM" id="SSF48403">
    <property type="entry name" value="Ankyrin repeat"/>
    <property type="match status" value="1"/>
</dbReference>
<dbReference type="Pfam" id="PF12796">
    <property type="entry name" value="Ank_2"/>
    <property type="match status" value="1"/>
</dbReference>
<reference evidence="11 12" key="1">
    <citation type="journal article" date="2014" name="Genome Biol. Evol.">
        <title>The secreted proteins of Achlya hypogyna and Thraustotheca clavata identify the ancestral oomycete secretome and reveal gene acquisitions by horizontal gene transfer.</title>
        <authorList>
            <person name="Misner I."/>
            <person name="Blouin N."/>
            <person name="Leonard G."/>
            <person name="Richards T.A."/>
            <person name="Lane C.E."/>
        </authorList>
    </citation>
    <scope>NUCLEOTIDE SEQUENCE [LARGE SCALE GENOMIC DNA]</scope>
    <source>
        <strain evidence="11 12">ATCC 34112</strain>
    </source>
</reference>
<evidence type="ECO:0000256" key="2">
    <source>
        <dbReference type="ARBA" id="ARBA00022448"/>
    </source>
</evidence>
<evidence type="ECO:0000256" key="8">
    <source>
        <dbReference type="ARBA" id="ARBA00023303"/>
    </source>
</evidence>
<keyword evidence="2" id="KW-0813">Transport</keyword>
<keyword evidence="10" id="KW-0472">Membrane</keyword>
<evidence type="ECO:0000256" key="5">
    <source>
        <dbReference type="ARBA" id="ARBA00022737"/>
    </source>
</evidence>
<dbReference type="InterPro" id="IPR024862">
    <property type="entry name" value="TRPV"/>
</dbReference>
<comment type="subcellular location">
    <subcellularLocation>
        <location evidence="1">Cell membrane</location>
        <topology evidence="1">Multi-pass membrane protein</topology>
    </subcellularLocation>
</comment>
<dbReference type="OrthoDB" id="78158at2759"/>
<keyword evidence="10" id="KW-1133">Transmembrane helix</keyword>
<feature type="transmembrane region" description="Helical" evidence="10">
    <location>
        <begin position="418"/>
        <end position="435"/>
    </location>
</feature>
<keyword evidence="3" id="KW-1003">Cell membrane</keyword>
<dbReference type="EMBL" id="JNBS01002104">
    <property type="protein sequence ID" value="OQR95469.1"/>
    <property type="molecule type" value="Genomic_DNA"/>
</dbReference>
<keyword evidence="4" id="KW-0109">Calcium transport</keyword>
<protein>
    <submittedName>
        <fullName evidence="11">Uncharacterized protein</fullName>
    </submittedName>
</protein>
<feature type="transmembrane region" description="Helical" evidence="10">
    <location>
        <begin position="312"/>
        <end position="330"/>
    </location>
</feature>
<evidence type="ECO:0000256" key="7">
    <source>
        <dbReference type="ARBA" id="ARBA00023065"/>
    </source>
</evidence>
<keyword evidence="10" id="KW-0812">Transmembrane</keyword>
<dbReference type="Proteomes" id="UP000243217">
    <property type="component" value="Unassembled WGS sequence"/>
</dbReference>
<dbReference type="GO" id="GO:0005886">
    <property type="term" value="C:plasma membrane"/>
    <property type="evidence" value="ECO:0007669"/>
    <property type="project" value="UniProtKB-SubCell"/>
</dbReference>
<feature type="transmembrane region" description="Helical" evidence="10">
    <location>
        <begin position="388"/>
        <end position="406"/>
    </location>
</feature>